<dbReference type="OrthoDB" id="9804833at2"/>
<gene>
    <name evidence="2" type="ordered locus">Nham_1607</name>
</gene>
<dbReference type="HOGENOM" id="CLU_070805_0_0_5"/>
<dbReference type="EMBL" id="CP000319">
    <property type="protein sequence ID" value="ABE62426.1"/>
    <property type="molecule type" value="Genomic_DNA"/>
</dbReference>
<dbReference type="Proteomes" id="UP000001953">
    <property type="component" value="Chromosome"/>
</dbReference>
<sequence length="298" mass="32940">MIINQANLNALFEGFNTRFNEAFGGAKSYVDSVAMTVPSSARQENYAWMGAMPGFREWLGPRVVQNLSLQSYILKNASFESTISVPRDDIDDDQYGVFGPMFSEMGRRAKTHPDELLFALIKNAFATQCYDGQNFFDTDHPVGDDANAPVTSVANTDSGSSAAWFLLDTSRAIRPFIWQLRKPYQLTRKDQPTDDNVFMTKEFIYGTDARCNVGLGLWQLAWGSKQTLDAAHYSAARKAMMAFKDDAGKLLGVVPDTLVCGPTNESAALKLLNSEYASGGESNEWKGTAKLIVTPYLD</sequence>
<feature type="domain" description="Bacteriophage Mu GpT" evidence="1">
    <location>
        <begin position="8"/>
        <end position="297"/>
    </location>
</feature>
<evidence type="ECO:0000313" key="2">
    <source>
        <dbReference type="EMBL" id="ABE62426.1"/>
    </source>
</evidence>
<dbReference type="STRING" id="323097.Nham_1607"/>
<dbReference type="RefSeq" id="WP_011510111.1">
    <property type="nucleotide sequence ID" value="NC_007964.1"/>
</dbReference>
<evidence type="ECO:0000259" key="1">
    <source>
        <dbReference type="Pfam" id="PF10124"/>
    </source>
</evidence>
<evidence type="ECO:0000313" key="3">
    <source>
        <dbReference type="Proteomes" id="UP000001953"/>
    </source>
</evidence>
<dbReference type="AlphaFoldDB" id="Q1QMX1"/>
<accession>Q1QMX1</accession>
<protein>
    <submittedName>
        <fullName evidence="2">Mu-like prophage major head subunit gpT</fullName>
    </submittedName>
</protein>
<dbReference type="KEGG" id="nha:Nham_1607"/>
<reference evidence="2 3" key="1">
    <citation type="submission" date="2006-03" db="EMBL/GenBank/DDBJ databases">
        <title>Complete sequence of chromosome of Nitrobacter hamburgensis X14.</title>
        <authorList>
            <consortium name="US DOE Joint Genome Institute"/>
            <person name="Copeland A."/>
            <person name="Lucas S."/>
            <person name="Lapidus A."/>
            <person name="Barry K."/>
            <person name="Detter J.C."/>
            <person name="Glavina del Rio T."/>
            <person name="Hammon N."/>
            <person name="Israni S."/>
            <person name="Dalin E."/>
            <person name="Tice H."/>
            <person name="Pitluck S."/>
            <person name="Chain P."/>
            <person name="Malfatti S."/>
            <person name="Shin M."/>
            <person name="Vergez L."/>
            <person name="Schmutz J."/>
            <person name="Larimer F."/>
            <person name="Land M."/>
            <person name="Hauser L."/>
            <person name="Kyrpides N."/>
            <person name="Ivanova N."/>
            <person name="Ward B."/>
            <person name="Arp D."/>
            <person name="Klotz M."/>
            <person name="Stein L."/>
            <person name="O'Mullan G."/>
            <person name="Starkenburg S."/>
            <person name="Sayavedra L."/>
            <person name="Poret-Peterson A.T."/>
            <person name="Gentry M.E."/>
            <person name="Bruce D."/>
            <person name="Richardson P."/>
        </authorList>
    </citation>
    <scope>NUCLEOTIDE SEQUENCE [LARGE SCALE GENOMIC DNA]</scope>
    <source>
        <strain evidence="3">DSM 10229 / NCIMB 13809 / X14</strain>
    </source>
</reference>
<name>Q1QMX1_NITHX</name>
<dbReference type="eggNOG" id="COG4397">
    <property type="taxonomic scope" value="Bacteria"/>
</dbReference>
<organism evidence="2 3">
    <name type="scientific">Nitrobacter hamburgensis (strain DSM 10229 / NCIMB 13809 / X14)</name>
    <dbReference type="NCBI Taxonomy" id="323097"/>
    <lineage>
        <taxon>Bacteria</taxon>
        <taxon>Pseudomonadati</taxon>
        <taxon>Pseudomonadota</taxon>
        <taxon>Alphaproteobacteria</taxon>
        <taxon>Hyphomicrobiales</taxon>
        <taxon>Nitrobacteraceae</taxon>
        <taxon>Nitrobacter</taxon>
    </lineage>
</organism>
<dbReference type="InterPro" id="IPR018774">
    <property type="entry name" value="Phage_Mu_GpT"/>
</dbReference>
<proteinExistence type="predicted"/>
<dbReference type="Pfam" id="PF10124">
    <property type="entry name" value="Mu-like_gpT"/>
    <property type="match status" value="1"/>
</dbReference>
<keyword evidence="3" id="KW-1185">Reference proteome</keyword>